<protein>
    <recommendedName>
        <fullName evidence="8">Rieske domain-containing protein</fullName>
    </recommendedName>
</protein>
<dbReference type="InterPro" id="IPR012748">
    <property type="entry name" value="Rieske-like_NirD"/>
</dbReference>
<feature type="domain" description="Rieske" evidence="8">
    <location>
        <begin position="41"/>
        <end position="152"/>
    </location>
</feature>
<gene>
    <name evidence="9" type="ORF">TrCOL_g2520</name>
</gene>
<dbReference type="EMBL" id="BRYA01000070">
    <property type="protein sequence ID" value="GMI36982.1"/>
    <property type="molecule type" value="Genomic_DNA"/>
</dbReference>
<dbReference type="SUPFAM" id="SSF50022">
    <property type="entry name" value="ISP domain"/>
    <property type="match status" value="1"/>
</dbReference>
<keyword evidence="6" id="KW-0534">Nitrate assimilation</keyword>
<organism evidence="9 10">
    <name type="scientific">Triparma columacea</name>
    <dbReference type="NCBI Taxonomy" id="722753"/>
    <lineage>
        <taxon>Eukaryota</taxon>
        <taxon>Sar</taxon>
        <taxon>Stramenopiles</taxon>
        <taxon>Ochrophyta</taxon>
        <taxon>Bolidophyceae</taxon>
        <taxon>Parmales</taxon>
        <taxon>Triparmaceae</taxon>
        <taxon>Triparma</taxon>
    </lineage>
</organism>
<keyword evidence="1" id="KW-0001">2Fe-2S</keyword>
<evidence type="ECO:0000256" key="3">
    <source>
        <dbReference type="ARBA" id="ARBA00023002"/>
    </source>
</evidence>
<dbReference type="AlphaFoldDB" id="A0A9W7G5T8"/>
<feature type="signal peptide" evidence="7">
    <location>
        <begin position="1"/>
        <end position="16"/>
    </location>
</feature>
<dbReference type="GO" id="GO:0046872">
    <property type="term" value="F:metal ion binding"/>
    <property type="evidence" value="ECO:0007669"/>
    <property type="project" value="UniProtKB-KW"/>
</dbReference>
<evidence type="ECO:0000256" key="4">
    <source>
        <dbReference type="ARBA" id="ARBA00023004"/>
    </source>
</evidence>
<dbReference type="PROSITE" id="PS51296">
    <property type="entry name" value="RIESKE"/>
    <property type="match status" value="1"/>
</dbReference>
<evidence type="ECO:0000256" key="7">
    <source>
        <dbReference type="SAM" id="SignalP"/>
    </source>
</evidence>
<keyword evidence="3" id="KW-0560">Oxidoreductase</keyword>
<accession>A0A9W7G5T8</accession>
<keyword evidence="2" id="KW-0479">Metal-binding</keyword>
<dbReference type="GO" id="GO:0008942">
    <property type="term" value="F:nitrite reductase [NAD(P)H] activity"/>
    <property type="evidence" value="ECO:0007669"/>
    <property type="project" value="InterPro"/>
</dbReference>
<comment type="caution">
    <text evidence="9">The sequence shown here is derived from an EMBL/GenBank/DDBJ whole genome shotgun (WGS) entry which is preliminary data.</text>
</comment>
<evidence type="ECO:0000256" key="5">
    <source>
        <dbReference type="ARBA" id="ARBA00023014"/>
    </source>
</evidence>
<dbReference type="Gene3D" id="2.102.10.10">
    <property type="entry name" value="Rieske [2Fe-2S] iron-sulphur domain"/>
    <property type="match status" value="1"/>
</dbReference>
<evidence type="ECO:0000256" key="1">
    <source>
        <dbReference type="ARBA" id="ARBA00022714"/>
    </source>
</evidence>
<sequence>MKSVLAFFLLLSTATAFFTPAALTTPATSLSAKKIGPKLQYAPCIPTKNIPKPGTATSGVCAGLAICIAVDKDGSIYALGDKCPPVNQPLSFGKVANGCIEDPVLGTKFNLKTGQVQGAWCPSGIGKLLGGLFEPSGVNTYPVKKQGANLCVQVDVNAKLAFEQQYWSGVLDAQGKANGKYY</sequence>
<dbReference type="GO" id="GO:0042128">
    <property type="term" value="P:nitrate assimilation"/>
    <property type="evidence" value="ECO:0007669"/>
    <property type="project" value="UniProtKB-KW"/>
</dbReference>
<feature type="chain" id="PRO_5040901975" description="Rieske domain-containing protein" evidence="7">
    <location>
        <begin position="17"/>
        <end position="182"/>
    </location>
</feature>
<evidence type="ECO:0000256" key="2">
    <source>
        <dbReference type="ARBA" id="ARBA00022723"/>
    </source>
</evidence>
<name>A0A9W7G5T8_9STRA</name>
<dbReference type="Proteomes" id="UP001165065">
    <property type="component" value="Unassembled WGS sequence"/>
</dbReference>
<evidence type="ECO:0000256" key="6">
    <source>
        <dbReference type="ARBA" id="ARBA00023063"/>
    </source>
</evidence>
<dbReference type="OrthoDB" id="423598at2759"/>
<evidence type="ECO:0000313" key="10">
    <source>
        <dbReference type="Proteomes" id="UP001165065"/>
    </source>
</evidence>
<dbReference type="GO" id="GO:0051537">
    <property type="term" value="F:2 iron, 2 sulfur cluster binding"/>
    <property type="evidence" value="ECO:0007669"/>
    <property type="project" value="UniProtKB-KW"/>
</dbReference>
<reference evidence="10" key="1">
    <citation type="journal article" date="2023" name="Commun. Biol.">
        <title>Genome analysis of Parmales, the sister group of diatoms, reveals the evolutionary specialization of diatoms from phago-mixotrophs to photoautotrophs.</title>
        <authorList>
            <person name="Ban H."/>
            <person name="Sato S."/>
            <person name="Yoshikawa S."/>
            <person name="Yamada K."/>
            <person name="Nakamura Y."/>
            <person name="Ichinomiya M."/>
            <person name="Sato N."/>
            <person name="Blanc-Mathieu R."/>
            <person name="Endo H."/>
            <person name="Kuwata A."/>
            <person name="Ogata H."/>
        </authorList>
    </citation>
    <scope>NUCLEOTIDE SEQUENCE [LARGE SCALE GENOMIC DNA]</scope>
</reference>
<dbReference type="Pfam" id="PF13806">
    <property type="entry name" value="Rieske_2"/>
    <property type="match status" value="1"/>
</dbReference>
<evidence type="ECO:0000313" key="9">
    <source>
        <dbReference type="EMBL" id="GMI36982.1"/>
    </source>
</evidence>
<keyword evidence="10" id="KW-1185">Reference proteome</keyword>
<proteinExistence type="predicted"/>
<dbReference type="InterPro" id="IPR036922">
    <property type="entry name" value="Rieske_2Fe-2S_sf"/>
</dbReference>
<keyword evidence="4" id="KW-0408">Iron</keyword>
<keyword evidence="7" id="KW-0732">Signal</keyword>
<evidence type="ECO:0000259" key="8">
    <source>
        <dbReference type="PROSITE" id="PS51296"/>
    </source>
</evidence>
<dbReference type="InterPro" id="IPR017941">
    <property type="entry name" value="Rieske_2Fe-2S"/>
</dbReference>
<keyword evidence="5" id="KW-0411">Iron-sulfur</keyword>